<dbReference type="SUPFAM" id="SSF56219">
    <property type="entry name" value="DNase I-like"/>
    <property type="match status" value="1"/>
</dbReference>
<evidence type="ECO:0000259" key="2">
    <source>
        <dbReference type="Pfam" id="PF03372"/>
    </source>
</evidence>
<proteinExistence type="predicted"/>
<organism evidence="3 4">
    <name type="scientific">Salegentibacter salegens</name>
    <dbReference type="NCBI Taxonomy" id="143223"/>
    <lineage>
        <taxon>Bacteria</taxon>
        <taxon>Pseudomonadati</taxon>
        <taxon>Bacteroidota</taxon>
        <taxon>Flavobacteriia</taxon>
        <taxon>Flavobacteriales</taxon>
        <taxon>Flavobacteriaceae</taxon>
        <taxon>Salegentibacter</taxon>
    </lineage>
</organism>
<dbReference type="PANTHER" id="PTHR14859">
    <property type="entry name" value="CALCOFLUOR WHITE HYPERSENSITIVE PROTEIN PRECURSOR"/>
    <property type="match status" value="1"/>
</dbReference>
<dbReference type="Pfam" id="PF03372">
    <property type="entry name" value="Exo_endo_phos"/>
    <property type="match status" value="1"/>
</dbReference>
<keyword evidence="3" id="KW-0255">Endonuclease</keyword>
<dbReference type="RefSeq" id="WP_079733547.1">
    <property type="nucleotide sequence ID" value="NZ_LT670848.1"/>
</dbReference>
<dbReference type="InterPro" id="IPR036691">
    <property type="entry name" value="Endo/exonu/phosph_ase_sf"/>
</dbReference>
<sequence length="341" mass="39923">MKNLGLIDKIIFILNSLAATALLLSYLLAFIPPKSFPLLSVLSLGVPVLILINLVFMVYWIIRFKRQFLLSLIILLVGYNYVTNLYHFTGDTQTSEEELSIMSYNVRMFNSYEWTDEKDIPDKITNFIKEKDPDILLTQEHTVDITNLKEIYPYYFVHRKGRNSEFGSAIFSKYPILEKISVDFPHNGNNNAIYTDVVVKEDTLRIFNVHFQSLNIKPDIGSLRREDSKKLLGRIGYGFSLQQEQAEMMMEKVNKTPYKTIIAGDFNNTAFSYIYEMINKEDRFTDAFLHSGEGFGQTFKLNYFPLRIDFIWVDNNFQINDYKRFKNEFSDHYPIITKIKI</sequence>
<keyword evidence="1" id="KW-0472">Membrane</keyword>
<dbReference type="OrthoDB" id="635146at2"/>
<dbReference type="Proteomes" id="UP000190235">
    <property type="component" value="Chromosome I"/>
</dbReference>
<accession>A0A1M7HIX9</accession>
<feature type="transmembrane region" description="Helical" evidence="1">
    <location>
        <begin position="38"/>
        <end position="61"/>
    </location>
</feature>
<feature type="transmembrane region" description="Helical" evidence="1">
    <location>
        <begin position="12"/>
        <end position="32"/>
    </location>
</feature>
<dbReference type="InterPro" id="IPR051916">
    <property type="entry name" value="GPI-anchor_lipid_remodeler"/>
</dbReference>
<evidence type="ECO:0000313" key="4">
    <source>
        <dbReference type="Proteomes" id="UP000190235"/>
    </source>
</evidence>
<dbReference type="InterPro" id="IPR005135">
    <property type="entry name" value="Endo/exonuclease/phosphatase"/>
</dbReference>
<keyword evidence="1" id="KW-1133">Transmembrane helix</keyword>
<dbReference type="GO" id="GO:0004527">
    <property type="term" value="F:exonuclease activity"/>
    <property type="evidence" value="ECO:0007669"/>
    <property type="project" value="UniProtKB-KW"/>
</dbReference>
<dbReference type="GO" id="GO:0004519">
    <property type="term" value="F:endonuclease activity"/>
    <property type="evidence" value="ECO:0007669"/>
    <property type="project" value="UniProtKB-KW"/>
</dbReference>
<evidence type="ECO:0000256" key="1">
    <source>
        <dbReference type="SAM" id="Phobius"/>
    </source>
</evidence>
<gene>
    <name evidence="3" type="ORF">SAMN05878281_0158</name>
</gene>
<keyword evidence="3" id="KW-0269">Exonuclease</keyword>
<keyword evidence="3" id="KW-0378">Hydrolase</keyword>
<protein>
    <submittedName>
        <fullName evidence="3">Metal-dependent hydrolase, endonuclease/exonuclease/phosphatase family</fullName>
    </submittedName>
</protein>
<reference evidence="4" key="1">
    <citation type="submission" date="2016-11" db="EMBL/GenBank/DDBJ databases">
        <authorList>
            <person name="Varghese N."/>
            <person name="Submissions S."/>
        </authorList>
    </citation>
    <scope>NUCLEOTIDE SEQUENCE [LARGE SCALE GENOMIC DNA]</scope>
    <source>
        <strain evidence="4">ACAM 48</strain>
    </source>
</reference>
<dbReference type="GO" id="GO:0016020">
    <property type="term" value="C:membrane"/>
    <property type="evidence" value="ECO:0007669"/>
    <property type="project" value="GOC"/>
</dbReference>
<keyword evidence="3" id="KW-0540">Nuclease</keyword>
<dbReference type="CDD" id="cd09084">
    <property type="entry name" value="EEP-2"/>
    <property type="match status" value="1"/>
</dbReference>
<dbReference type="AlphaFoldDB" id="A0A1M7HIX9"/>
<evidence type="ECO:0000313" key="3">
    <source>
        <dbReference type="EMBL" id="SHM28491.1"/>
    </source>
</evidence>
<keyword evidence="4" id="KW-1185">Reference proteome</keyword>
<dbReference type="EMBL" id="LT670848">
    <property type="protein sequence ID" value="SHM28491.1"/>
    <property type="molecule type" value="Genomic_DNA"/>
</dbReference>
<keyword evidence="1" id="KW-0812">Transmembrane</keyword>
<dbReference type="GO" id="GO:0006506">
    <property type="term" value="P:GPI anchor biosynthetic process"/>
    <property type="evidence" value="ECO:0007669"/>
    <property type="project" value="TreeGrafter"/>
</dbReference>
<dbReference type="PANTHER" id="PTHR14859:SF15">
    <property type="entry name" value="ENDONUCLEASE_EXONUCLEASE_PHOSPHATASE DOMAIN-CONTAINING PROTEIN"/>
    <property type="match status" value="1"/>
</dbReference>
<name>A0A1M7HIX9_9FLAO</name>
<feature type="domain" description="Endonuclease/exonuclease/phosphatase" evidence="2">
    <location>
        <begin position="102"/>
        <end position="332"/>
    </location>
</feature>
<feature type="transmembrane region" description="Helical" evidence="1">
    <location>
        <begin position="68"/>
        <end position="88"/>
    </location>
</feature>
<dbReference type="STRING" id="143223.SAMN05878281_0158"/>
<dbReference type="Gene3D" id="3.60.10.10">
    <property type="entry name" value="Endonuclease/exonuclease/phosphatase"/>
    <property type="match status" value="1"/>
</dbReference>